<evidence type="ECO:0000313" key="1">
    <source>
        <dbReference type="EMBL" id="AFM14946.1"/>
    </source>
</evidence>
<dbReference type="AlphaFoldDB" id="I4BCD9"/>
<sequence>MGVRLLTVRASIPRMRYAGITPSGTVLWSVLLPMSRETVLTETGSGLEGSVRQVLPVRYASDGIVAGAAR</sequence>
<evidence type="ECO:0000313" key="2">
    <source>
        <dbReference type="Proteomes" id="UP000006057"/>
    </source>
</evidence>
<keyword evidence="2" id="KW-1185">Reference proteome</keyword>
<dbReference type="HOGENOM" id="CLU_2753507_0_0_11"/>
<dbReference type="KEGG" id="mcb:Mycch_0120"/>
<dbReference type="EMBL" id="CP003053">
    <property type="protein sequence ID" value="AFM14946.1"/>
    <property type="molecule type" value="Genomic_DNA"/>
</dbReference>
<dbReference type="STRING" id="710421.Mycch_0120"/>
<accession>I4BCD9</accession>
<gene>
    <name evidence="1" type="ordered locus">Mycch_0120</name>
</gene>
<reference evidence="1 2" key="1">
    <citation type="submission" date="2012-06" db="EMBL/GenBank/DDBJ databases">
        <title>Complete sequence of chromosome of Mycobacterium chubuense NBB4.</title>
        <authorList>
            <consortium name="US DOE Joint Genome Institute"/>
            <person name="Lucas S."/>
            <person name="Han J."/>
            <person name="Lapidus A."/>
            <person name="Cheng J.-F."/>
            <person name="Goodwin L."/>
            <person name="Pitluck S."/>
            <person name="Peters L."/>
            <person name="Mikhailova N."/>
            <person name="Teshima H."/>
            <person name="Detter J.C."/>
            <person name="Han C."/>
            <person name="Tapia R."/>
            <person name="Land M."/>
            <person name="Hauser L."/>
            <person name="Kyrpides N."/>
            <person name="Ivanova N."/>
            <person name="Pagani I."/>
            <person name="Mattes T."/>
            <person name="Holmes A."/>
            <person name="Rutledge P."/>
            <person name="Paulsen I."/>
            <person name="Coleman N."/>
            <person name="Woyke T."/>
        </authorList>
    </citation>
    <scope>NUCLEOTIDE SEQUENCE [LARGE SCALE GENOMIC DNA]</scope>
    <source>
        <strain evidence="1 2">NBB4</strain>
    </source>
</reference>
<organism evidence="1 2">
    <name type="scientific">Mycolicibacterium chubuense (strain NBB4)</name>
    <name type="common">Mycobacterium chubuense</name>
    <dbReference type="NCBI Taxonomy" id="710421"/>
    <lineage>
        <taxon>Bacteria</taxon>
        <taxon>Bacillati</taxon>
        <taxon>Actinomycetota</taxon>
        <taxon>Actinomycetes</taxon>
        <taxon>Mycobacteriales</taxon>
        <taxon>Mycobacteriaceae</taxon>
        <taxon>Mycolicibacterium</taxon>
    </lineage>
</organism>
<protein>
    <submittedName>
        <fullName evidence="1">Uncharacterized protein</fullName>
    </submittedName>
</protein>
<dbReference type="Proteomes" id="UP000006057">
    <property type="component" value="Chromosome"/>
</dbReference>
<proteinExistence type="predicted"/>
<name>I4BCD9_MYCCN</name>